<dbReference type="AlphaFoldDB" id="A0A6J5TS96"/>
<keyword evidence="4 6" id="KW-0378">Hydrolase</keyword>
<evidence type="ECO:0000256" key="2">
    <source>
        <dbReference type="ARBA" id="ARBA00008834"/>
    </source>
</evidence>
<dbReference type="Proteomes" id="UP000507222">
    <property type="component" value="Unassembled WGS sequence"/>
</dbReference>
<keyword evidence="3" id="KW-0964">Secreted</keyword>
<keyword evidence="3" id="KW-0134">Cell wall</keyword>
<evidence type="ECO:0000313" key="7">
    <source>
        <dbReference type="EMBL" id="CAB4266753.1"/>
    </source>
</evidence>
<comment type="subcellular location">
    <subcellularLocation>
        <location evidence="1">Secreted</location>
        <location evidence="1">Cell wall</location>
    </subcellularLocation>
</comment>
<dbReference type="Pfam" id="PF00295">
    <property type="entry name" value="Glyco_hydro_28"/>
    <property type="match status" value="1"/>
</dbReference>
<evidence type="ECO:0000313" key="8">
    <source>
        <dbReference type="Proteomes" id="UP000507222"/>
    </source>
</evidence>
<accession>A0A6J5TS96</accession>
<evidence type="ECO:0000256" key="3">
    <source>
        <dbReference type="ARBA" id="ARBA00022512"/>
    </source>
</evidence>
<organism evidence="7 8">
    <name type="scientific">Prunus armeniaca</name>
    <name type="common">Apricot</name>
    <name type="synonym">Armeniaca vulgaris</name>
    <dbReference type="NCBI Taxonomy" id="36596"/>
    <lineage>
        <taxon>Eukaryota</taxon>
        <taxon>Viridiplantae</taxon>
        <taxon>Streptophyta</taxon>
        <taxon>Embryophyta</taxon>
        <taxon>Tracheophyta</taxon>
        <taxon>Spermatophyta</taxon>
        <taxon>Magnoliopsida</taxon>
        <taxon>eudicotyledons</taxon>
        <taxon>Gunneridae</taxon>
        <taxon>Pentapetalae</taxon>
        <taxon>rosids</taxon>
        <taxon>fabids</taxon>
        <taxon>Rosales</taxon>
        <taxon>Rosaceae</taxon>
        <taxon>Amygdaloideae</taxon>
        <taxon>Amygdaleae</taxon>
        <taxon>Prunus</taxon>
    </lineage>
</organism>
<name>A0A6J5TS96_PRUAR</name>
<dbReference type="Gene3D" id="2.160.20.10">
    <property type="entry name" value="Single-stranded right-handed beta-helix, Pectin lyase-like"/>
    <property type="match status" value="1"/>
</dbReference>
<evidence type="ECO:0000256" key="6">
    <source>
        <dbReference type="RuleBase" id="RU361169"/>
    </source>
</evidence>
<dbReference type="EMBL" id="CAEKDK010000001">
    <property type="protein sequence ID" value="CAB4266753.1"/>
    <property type="molecule type" value="Genomic_DNA"/>
</dbReference>
<evidence type="ECO:0000256" key="5">
    <source>
        <dbReference type="ARBA" id="ARBA00023295"/>
    </source>
</evidence>
<protein>
    <submittedName>
        <fullName evidence="7">Uncharacterized protein</fullName>
    </submittedName>
</protein>
<dbReference type="GO" id="GO:0004650">
    <property type="term" value="F:polygalacturonase activity"/>
    <property type="evidence" value="ECO:0007669"/>
    <property type="project" value="InterPro"/>
</dbReference>
<sequence length="95" mass="10145">MLYNNGADQGSLSLSNVTYTGVRGTSAVQNAITLNCAASTNCTNIRMSHVNMTSWASGTHQVSANGTSSCTTPAVPCLHHDCLGLRYREDEDFVF</sequence>
<proteinExistence type="inferred from homology"/>
<reference evidence="7 8" key="1">
    <citation type="submission" date="2020-05" db="EMBL/GenBank/DDBJ databases">
        <authorList>
            <person name="Campoy J."/>
            <person name="Schneeberger K."/>
            <person name="Spophaly S."/>
        </authorList>
    </citation>
    <scope>NUCLEOTIDE SEQUENCE [LARGE SCALE GENOMIC DNA]</scope>
    <source>
        <strain evidence="7">PruArmRojPasFocal</strain>
    </source>
</reference>
<dbReference type="SUPFAM" id="SSF51126">
    <property type="entry name" value="Pectin lyase-like"/>
    <property type="match status" value="1"/>
</dbReference>
<comment type="similarity">
    <text evidence="2 6">Belongs to the glycosyl hydrolase 28 family.</text>
</comment>
<dbReference type="InterPro" id="IPR000743">
    <property type="entry name" value="Glyco_hydro_28"/>
</dbReference>
<dbReference type="GO" id="GO:0005975">
    <property type="term" value="P:carbohydrate metabolic process"/>
    <property type="evidence" value="ECO:0007669"/>
    <property type="project" value="InterPro"/>
</dbReference>
<evidence type="ECO:0000256" key="1">
    <source>
        <dbReference type="ARBA" id="ARBA00004191"/>
    </source>
</evidence>
<gene>
    <name evidence="7" type="ORF">CURHAP_LOCUS9249</name>
</gene>
<evidence type="ECO:0000256" key="4">
    <source>
        <dbReference type="ARBA" id="ARBA00022801"/>
    </source>
</evidence>
<dbReference type="InterPro" id="IPR011050">
    <property type="entry name" value="Pectin_lyase_fold/virulence"/>
</dbReference>
<dbReference type="InterPro" id="IPR012334">
    <property type="entry name" value="Pectin_lyas_fold"/>
</dbReference>
<keyword evidence="5 6" id="KW-0326">Glycosidase</keyword>